<accession>A0ABT5BZ29</accession>
<evidence type="ECO:0000256" key="1">
    <source>
        <dbReference type="SAM" id="MobiDB-lite"/>
    </source>
</evidence>
<dbReference type="EMBL" id="JAQNDK010000001">
    <property type="protein sequence ID" value="MDC0678993.1"/>
    <property type="molecule type" value="Genomic_DNA"/>
</dbReference>
<name>A0ABT5BZ29_9BACT</name>
<dbReference type="Proteomes" id="UP001217485">
    <property type="component" value="Unassembled WGS sequence"/>
</dbReference>
<comment type="caution">
    <text evidence="2">The sequence shown here is derived from an EMBL/GenBank/DDBJ whole genome shotgun (WGS) entry which is preliminary data.</text>
</comment>
<protein>
    <submittedName>
        <fullName evidence="2">Uncharacterized protein</fullName>
    </submittedName>
</protein>
<organism evidence="2 3">
    <name type="scientific">Sorangium atrum</name>
    <dbReference type="NCBI Taxonomy" id="2995308"/>
    <lineage>
        <taxon>Bacteria</taxon>
        <taxon>Pseudomonadati</taxon>
        <taxon>Myxococcota</taxon>
        <taxon>Polyangia</taxon>
        <taxon>Polyangiales</taxon>
        <taxon>Polyangiaceae</taxon>
        <taxon>Sorangium</taxon>
    </lineage>
</organism>
<keyword evidence="3" id="KW-1185">Reference proteome</keyword>
<dbReference type="RefSeq" id="WP_272095856.1">
    <property type="nucleotide sequence ID" value="NZ_JAQNDK010000001.1"/>
</dbReference>
<gene>
    <name evidence="2" type="ORF">POL72_14710</name>
</gene>
<evidence type="ECO:0000313" key="2">
    <source>
        <dbReference type="EMBL" id="MDC0678993.1"/>
    </source>
</evidence>
<feature type="region of interest" description="Disordered" evidence="1">
    <location>
        <begin position="30"/>
        <end position="52"/>
    </location>
</feature>
<sequence length="52" mass="5806">MRDVLILLPTWPPESFIELAPKSWKQTLEHADARQRLAASPWPRGAPAATPS</sequence>
<evidence type="ECO:0000313" key="3">
    <source>
        <dbReference type="Proteomes" id="UP001217485"/>
    </source>
</evidence>
<reference evidence="2 3" key="1">
    <citation type="submission" date="2023-01" db="EMBL/GenBank/DDBJ databases">
        <title>Minimal conservation of predation-associated metabolite biosynthetic gene clusters underscores biosynthetic potential of Myxococcota including descriptions for ten novel species: Archangium lansinium sp. nov., Myxococcus landrumus sp. nov., Nannocystis bai.</title>
        <authorList>
            <person name="Ahearne A."/>
            <person name="Stevens C."/>
            <person name="Dowd S."/>
        </authorList>
    </citation>
    <scope>NUCLEOTIDE SEQUENCE [LARGE SCALE GENOMIC DNA]</scope>
    <source>
        <strain evidence="2 3">WIWO2</strain>
    </source>
</reference>
<proteinExistence type="predicted"/>